<gene>
    <name evidence="8" type="primary">intA_4</name>
    <name evidence="8" type="ORF">PIGHUM_04431</name>
</gene>
<proteinExistence type="inferred from homology"/>
<dbReference type="InterPro" id="IPR053876">
    <property type="entry name" value="Phage_int_M"/>
</dbReference>
<dbReference type="Proteomes" id="UP000277294">
    <property type="component" value="Unassembled WGS sequence"/>
</dbReference>
<evidence type="ECO:0000256" key="3">
    <source>
        <dbReference type="ARBA" id="ARBA00023125"/>
    </source>
</evidence>
<dbReference type="SUPFAM" id="SSF56349">
    <property type="entry name" value="DNA breaking-rejoining enzymes"/>
    <property type="match status" value="1"/>
</dbReference>
<dbReference type="GO" id="GO:0015074">
    <property type="term" value="P:DNA integration"/>
    <property type="evidence" value="ECO:0007669"/>
    <property type="project" value="UniProtKB-KW"/>
</dbReference>
<dbReference type="InterPro" id="IPR002104">
    <property type="entry name" value="Integrase_catalytic"/>
</dbReference>
<dbReference type="EMBL" id="UWPJ01000039">
    <property type="protein sequence ID" value="VCU72332.1"/>
    <property type="molecule type" value="Genomic_DNA"/>
</dbReference>
<dbReference type="Pfam" id="PF00589">
    <property type="entry name" value="Phage_integrase"/>
    <property type="match status" value="1"/>
</dbReference>
<evidence type="ECO:0000313" key="9">
    <source>
        <dbReference type="Proteomes" id="UP000277294"/>
    </source>
</evidence>
<dbReference type="InterPro" id="IPR038488">
    <property type="entry name" value="Integrase_DNA-bd_sf"/>
</dbReference>
<sequence>MLTDAKLRSLKPQEKPYKVVDRDGLYIMVLSSGSISFRYNYRINGRQETLVLGKYGATGGCISLSEARELLTKAKKTLAAGTSPARQKARVKQRMGEMGTFGAWAKRWLEEYAMAESTRDMRRSVYLRELEPKFGRLKMPEITPEDIRILCGEIVDRGAPATAVHVREIVMLVFRFAIERGYSGKNPATEIRPSSIATFAPRSRSLSPEEVGMMCRYLDRVAAGPQFKVATRLLLLTMVRKSELTKATWSEISFTNALWTIPGERMKRRNPHVVYLSKQALEYFVALKTFAGGSEYVLPSRYDTDTPMSSATLNRVLTQVYELAQKEGQPLGKFGPHDLRRTASTLLHEAGYNTDWIEKCLAHEQKGVRAVYNKAEYREQRTAMLQDWADMIDRWEATPDDETVQRSYETALLVE</sequence>
<evidence type="ECO:0000259" key="6">
    <source>
        <dbReference type="PROSITE" id="PS51898"/>
    </source>
</evidence>
<dbReference type="PANTHER" id="PTHR30629">
    <property type="entry name" value="PROPHAGE INTEGRASE"/>
    <property type="match status" value="1"/>
</dbReference>
<dbReference type="PROSITE" id="PS51900">
    <property type="entry name" value="CB"/>
    <property type="match status" value="1"/>
</dbReference>
<feature type="domain" description="Core-binding (CB)" evidence="7">
    <location>
        <begin position="99"/>
        <end position="178"/>
    </location>
</feature>
<feature type="domain" description="Tyr recombinase" evidence="6">
    <location>
        <begin position="201"/>
        <end position="385"/>
    </location>
</feature>
<dbReference type="OrthoDB" id="9775880at2"/>
<comment type="similarity">
    <text evidence="1">Belongs to the 'phage' integrase family.</text>
</comment>
<dbReference type="InterPro" id="IPR011010">
    <property type="entry name" value="DNA_brk_join_enz"/>
</dbReference>
<dbReference type="Gene3D" id="1.10.150.130">
    <property type="match status" value="1"/>
</dbReference>
<dbReference type="InterPro" id="IPR050808">
    <property type="entry name" value="Phage_Integrase"/>
</dbReference>
<dbReference type="PROSITE" id="PS51898">
    <property type="entry name" value="TYR_RECOMBINASE"/>
    <property type="match status" value="1"/>
</dbReference>
<dbReference type="GO" id="GO:0006310">
    <property type="term" value="P:DNA recombination"/>
    <property type="evidence" value="ECO:0007669"/>
    <property type="project" value="UniProtKB-KW"/>
</dbReference>
<keyword evidence="4" id="KW-0233">DNA recombination</keyword>
<keyword evidence="9" id="KW-1185">Reference proteome</keyword>
<keyword evidence="3 5" id="KW-0238">DNA-binding</keyword>
<dbReference type="RefSeq" id="WP_124081912.1">
    <property type="nucleotide sequence ID" value="NZ_UWPJ01000039.1"/>
</dbReference>
<dbReference type="Gene3D" id="3.30.160.390">
    <property type="entry name" value="Integrase, DNA-binding domain"/>
    <property type="match status" value="1"/>
</dbReference>
<reference evidence="8 9" key="1">
    <citation type="submission" date="2018-10" db="EMBL/GenBank/DDBJ databases">
        <authorList>
            <person name="Criscuolo A."/>
        </authorList>
    </citation>
    <scope>NUCLEOTIDE SEQUENCE [LARGE SCALE GENOMIC DNA]</scope>
    <source>
        <strain evidence="8">DnA1</strain>
    </source>
</reference>
<protein>
    <submittedName>
        <fullName evidence="8">Prophage CP4-57 integrase</fullName>
    </submittedName>
</protein>
<dbReference type="InterPro" id="IPR013762">
    <property type="entry name" value="Integrase-like_cat_sf"/>
</dbReference>
<organism evidence="8 9">
    <name type="scientific">Pigmentiphaga humi</name>
    <dbReference type="NCBI Taxonomy" id="2478468"/>
    <lineage>
        <taxon>Bacteria</taxon>
        <taxon>Pseudomonadati</taxon>
        <taxon>Pseudomonadota</taxon>
        <taxon>Betaproteobacteria</taxon>
        <taxon>Burkholderiales</taxon>
        <taxon>Alcaligenaceae</taxon>
        <taxon>Pigmentiphaga</taxon>
    </lineage>
</organism>
<dbReference type="Gene3D" id="1.10.443.10">
    <property type="entry name" value="Intergrase catalytic core"/>
    <property type="match status" value="1"/>
</dbReference>
<evidence type="ECO:0000256" key="2">
    <source>
        <dbReference type="ARBA" id="ARBA00022908"/>
    </source>
</evidence>
<accession>A0A3P4B8F4</accession>
<dbReference type="InterPro" id="IPR025166">
    <property type="entry name" value="Integrase_DNA_bind_dom"/>
</dbReference>
<evidence type="ECO:0000256" key="5">
    <source>
        <dbReference type="PROSITE-ProRule" id="PRU01248"/>
    </source>
</evidence>
<name>A0A3P4B8F4_9BURK</name>
<dbReference type="Pfam" id="PF22022">
    <property type="entry name" value="Phage_int_M"/>
    <property type="match status" value="1"/>
</dbReference>
<evidence type="ECO:0000313" key="8">
    <source>
        <dbReference type="EMBL" id="VCU72332.1"/>
    </source>
</evidence>
<dbReference type="AlphaFoldDB" id="A0A3P4B8F4"/>
<evidence type="ECO:0000256" key="4">
    <source>
        <dbReference type="ARBA" id="ARBA00023172"/>
    </source>
</evidence>
<dbReference type="CDD" id="cd00801">
    <property type="entry name" value="INT_P4_C"/>
    <property type="match status" value="1"/>
</dbReference>
<evidence type="ECO:0000256" key="1">
    <source>
        <dbReference type="ARBA" id="ARBA00008857"/>
    </source>
</evidence>
<dbReference type="GO" id="GO:0003677">
    <property type="term" value="F:DNA binding"/>
    <property type="evidence" value="ECO:0007669"/>
    <property type="project" value="UniProtKB-UniRule"/>
</dbReference>
<dbReference type="Pfam" id="PF13356">
    <property type="entry name" value="Arm-DNA-bind_3"/>
    <property type="match status" value="1"/>
</dbReference>
<dbReference type="InterPro" id="IPR010998">
    <property type="entry name" value="Integrase_recombinase_N"/>
</dbReference>
<keyword evidence="2" id="KW-0229">DNA integration</keyword>
<dbReference type="InterPro" id="IPR044068">
    <property type="entry name" value="CB"/>
</dbReference>
<dbReference type="PANTHER" id="PTHR30629:SF2">
    <property type="entry name" value="PROPHAGE INTEGRASE INTS-RELATED"/>
    <property type="match status" value="1"/>
</dbReference>
<evidence type="ECO:0000259" key="7">
    <source>
        <dbReference type="PROSITE" id="PS51900"/>
    </source>
</evidence>